<keyword evidence="5 8" id="KW-0812">Transmembrane</keyword>
<feature type="transmembrane region" description="Helical" evidence="8">
    <location>
        <begin position="232"/>
        <end position="254"/>
    </location>
</feature>
<reference evidence="9" key="1">
    <citation type="journal article" date="2021" name="PeerJ">
        <title>Extensive microbial diversity within the chicken gut microbiome revealed by metagenomics and culture.</title>
        <authorList>
            <person name="Gilroy R."/>
            <person name="Ravi A."/>
            <person name="Getino M."/>
            <person name="Pursley I."/>
            <person name="Horton D.L."/>
            <person name="Alikhan N.F."/>
            <person name="Baker D."/>
            <person name="Gharbi K."/>
            <person name="Hall N."/>
            <person name="Watson M."/>
            <person name="Adriaenssens E.M."/>
            <person name="Foster-Nyarko E."/>
            <person name="Jarju S."/>
            <person name="Secka A."/>
            <person name="Antonio M."/>
            <person name="Oren A."/>
            <person name="Chaudhuri R.R."/>
            <person name="La Ragione R."/>
            <person name="Hildebrand F."/>
            <person name="Pallen M.J."/>
        </authorList>
    </citation>
    <scope>NUCLEOTIDE SEQUENCE</scope>
    <source>
        <strain evidence="9">378</strain>
    </source>
</reference>
<dbReference type="AlphaFoldDB" id="A0A948TIL6"/>
<dbReference type="PRINTS" id="PR00174">
    <property type="entry name" value="LACYSMPORT"/>
</dbReference>
<dbReference type="PANTHER" id="PTHR23522:SF10">
    <property type="entry name" value="3-PHENYLPROPIONIC ACID TRANSPORTER-RELATED"/>
    <property type="match status" value="1"/>
</dbReference>
<keyword evidence="6 8" id="KW-1133">Transmembrane helix</keyword>
<evidence type="ECO:0000256" key="8">
    <source>
        <dbReference type="SAM" id="Phobius"/>
    </source>
</evidence>
<evidence type="ECO:0000256" key="5">
    <source>
        <dbReference type="ARBA" id="ARBA00022692"/>
    </source>
</evidence>
<dbReference type="Gene3D" id="1.20.1250.20">
    <property type="entry name" value="MFS general substrate transporter like domains"/>
    <property type="match status" value="2"/>
</dbReference>
<dbReference type="PANTHER" id="PTHR23522">
    <property type="entry name" value="BLL5896 PROTEIN"/>
    <property type="match status" value="1"/>
</dbReference>
<proteinExistence type="predicted"/>
<reference evidence="9" key="2">
    <citation type="submission" date="2021-04" db="EMBL/GenBank/DDBJ databases">
        <authorList>
            <person name="Gilroy R."/>
        </authorList>
    </citation>
    <scope>NUCLEOTIDE SEQUENCE</scope>
    <source>
        <strain evidence="9">378</strain>
    </source>
</reference>
<evidence type="ECO:0000256" key="1">
    <source>
        <dbReference type="ARBA" id="ARBA00004429"/>
    </source>
</evidence>
<accession>A0A948TIL6</accession>
<dbReference type="InterPro" id="IPR036259">
    <property type="entry name" value="MFS_trans_sf"/>
</dbReference>
<dbReference type="EMBL" id="JAHLFE010000216">
    <property type="protein sequence ID" value="MBU3845268.1"/>
    <property type="molecule type" value="Genomic_DNA"/>
</dbReference>
<keyword evidence="3" id="KW-1003">Cell membrane</keyword>
<feature type="transmembrane region" description="Helical" evidence="8">
    <location>
        <begin position="24"/>
        <end position="49"/>
    </location>
</feature>
<sequence>MDSNTNTAEKKSALSFFRRMGKEYYLLSAMLFVFFVSWAGCFSLLAAWLQRFFNLSGSQIGFAYGVFAITALVLAPVYGMIQDKLVLRRHLLAFIGVLLCLCAPYYIFVVEPLLGVSPVVGGVAVGIYMGFAYSAGIGALESYTERFGRVAGFEFGHARMFGTLGWAATVAITGVLININPHYNFIISTIAGIIFLVCLYSLNTSEEFSRKMLKSYTGEGQQKASLGALKDIVKMGAFWAIIIYVLGSSMYGVYDQQFMNYFISKFADPAEGTTLYGFLNSTQVFIEAVCTFAAPFLINKIGAKNGLLLAGAVMFTRIGLSGLVESPLAISAVKLLHGPEVPLLIVSFFKYITTRFNPAMSATMYLIAFQMVSQVVAAILAPVAGHFYDTMGFADTYLMMSVFVACTTVISAFTLTKKTLAGTSEANI</sequence>
<evidence type="ECO:0000256" key="4">
    <source>
        <dbReference type="ARBA" id="ARBA00022519"/>
    </source>
</evidence>
<comment type="caution">
    <text evidence="9">The sequence shown here is derived from an EMBL/GenBank/DDBJ whole genome shotgun (WGS) entry which is preliminary data.</text>
</comment>
<evidence type="ECO:0000256" key="6">
    <source>
        <dbReference type="ARBA" id="ARBA00022989"/>
    </source>
</evidence>
<keyword evidence="4" id="KW-0997">Cell inner membrane</keyword>
<feature type="transmembrane region" description="Helical" evidence="8">
    <location>
        <begin position="365"/>
        <end position="385"/>
    </location>
</feature>
<dbReference type="NCBIfam" id="TIGR00882">
    <property type="entry name" value="2A0105"/>
    <property type="match status" value="1"/>
</dbReference>
<dbReference type="Proteomes" id="UP000733611">
    <property type="component" value="Unassembled WGS sequence"/>
</dbReference>
<dbReference type="InterPro" id="IPR000576">
    <property type="entry name" value="LacY/RafB_perm_fam"/>
</dbReference>
<evidence type="ECO:0000256" key="7">
    <source>
        <dbReference type="ARBA" id="ARBA00023136"/>
    </source>
</evidence>
<feature type="transmembrane region" description="Helical" evidence="8">
    <location>
        <begin position="91"/>
        <end position="108"/>
    </location>
</feature>
<dbReference type="SUPFAM" id="SSF103473">
    <property type="entry name" value="MFS general substrate transporter"/>
    <property type="match status" value="1"/>
</dbReference>
<dbReference type="Pfam" id="PF01306">
    <property type="entry name" value="LacY_symp"/>
    <property type="match status" value="1"/>
</dbReference>
<organism evidence="9 10">
    <name type="scientific">Candidatus Anaerobiospirillum pullicola</name>
    <dbReference type="NCBI Taxonomy" id="2838451"/>
    <lineage>
        <taxon>Bacteria</taxon>
        <taxon>Pseudomonadati</taxon>
        <taxon>Pseudomonadota</taxon>
        <taxon>Gammaproteobacteria</taxon>
        <taxon>Aeromonadales</taxon>
        <taxon>Succinivibrionaceae</taxon>
        <taxon>Anaerobiospirillum</taxon>
    </lineage>
</organism>
<evidence type="ECO:0000313" key="9">
    <source>
        <dbReference type="EMBL" id="MBU3845268.1"/>
    </source>
</evidence>
<feature type="transmembrane region" description="Helical" evidence="8">
    <location>
        <begin position="185"/>
        <end position="202"/>
    </location>
</feature>
<comment type="subcellular location">
    <subcellularLocation>
        <location evidence="1">Cell inner membrane</location>
        <topology evidence="1">Multi-pass membrane protein</topology>
    </subcellularLocation>
</comment>
<protein>
    <submittedName>
        <fullName evidence="9">Oligosaccharide MFS transporter</fullName>
    </submittedName>
</protein>
<feature type="transmembrane region" description="Helical" evidence="8">
    <location>
        <begin position="61"/>
        <end position="79"/>
    </location>
</feature>
<name>A0A948TIL6_9GAMM</name>
<keyword evidence="7 8" id="KW-0472">Membrane</keyword>
<dbReference type="NCBIfam" id="NF007077">
    <property type="entry name" value="PRK09528.1"/>
    <property type="match status" value="1"/>
</dbReference>
<keyword evidence="2" id="KW-0813">Transport</keyword>
<feature type="transmembrane region" description="Helical" evidence="8">
    <location>
        <begin position="161"/>
        <end position="179"/>
    </location>
</feature>
<gene>
    <name evidence="9" type="ORF">H9847_10485</name>
</gene>
<evidence type="ECO:0000256" key="2">
    <source>
        <dbReference type="ARBA" id="ARBA00022448"/>
    </source>
</evidence>
<evidence type="ECO:0000256" key="3">
    <source>
        <dbReference type="ARBA" id="ARBA00022475"/>
    </source>
</evidence>
<feature type="transmembrane region" description="Helical" evidence="8">
    <location>
        <begin position="397"/>
        <end position="415"/>
    </location>
</feature>
<feature type="transmembrane region" description="Helical" evidence="8">
    <location>
        <begin position="274"/>
        <end position="298"/>
    </location>
</feature>
<dbReference type="GO" id="GO:0005886">
    <property type="term" value="C:plasma membrane"/>
    <property type="evidence" value="ECO:0007669"/>
    <property type="project" value="UniProtKB-SubCell"/>
</dbReference>
<feature type="transmembrane region" description="Helical" evidence="8">
    <location>
        <begin position="120"/>
        <end position="140"/>
    </location>
</feature>
<dbReference type="GO" id="GO:0015528">
    <property type="term" value="F:lactose:proton symporter activity"/>
    <property type="evidence" value="ECO:0007669"/>
    <property type="project" value="TreeGrafter"/>
</dbReference>
<evidence type="ECO:0000313" key="10">
    <source>
        <dbReference type="Proteomes" id="UP000733611"/>
    </source>
</evidence>
<dbReference type="GO" id="GO:0030395">
    <property type="term" value="F:lactose binding"/>
    <property type="evidence" value="ECO:0007669"/>
    <property type="project" value="TreeGrafter"/>
</dbReference>